<sequence>MTTSSSAIQERHLWRYWMALIGSFGYFALSDWLMYVVFGAWPFYMVSTALFFVIQWWLLIPHPDAVRWIIGSITVFIINALFIGSWFDPLLFTELAELHQTSLSWITNTGLFIIHKVIVSGLLGLMIGCTQAITLPTHYRRRWWIIGTTIAYGFSGLGLLFFLP</sequence>
<keyword evidence="1" id="KW-0472">Membrane</keyword>
<accession>A0ABP9WUT3</accession>
<proteinExistence type="predicted"/>
<keyword evidence="1" id="KW-0812">Transmembrane</keyword>
<keyword evidence="1" id="KW-1133">Transmembrane helix</keyword>
<dbReference type="EMBL" id="BAABRU010000002">
    <property type="protein sequence ID" value="GAA5526890.1"/>
    <property type="molecule type" value="Genomic_DNA"/>
</dbReference>
<feature type="transmembrane region" description="Helical" evidence="1">
    <location>
        <begin position="12"/>
        <end position="29"/>
    </location>
</feature>
<dbReference type="Proteomes" id="UP001428290">
    <property type="component" value="Unassembled WGS sequence"/>
</dbReference>
<feature type="transmembrane region" description="Helical" evidence="1">
    <location>
        <begin position="143"/>
        <end position="163"/>
    </location>
</feature>
<protein>
    <submittedName>
        <fullName evidence="2">Uncharacterized protein</fullName>
    </submittedName>
</protein>
<organism evidence="2 3">
    <name type="scientific">Herpetosiphon gulosus</name>
    <dbReference type="NCBI Taxonomy" id="1973496"/>
    <lineage>
        <taxon>Bacteria</taxon>
        <taxon>Bacillati</taxon>
        <taxon>Chloroflexota</taxon>
        <taxon>Chloroflexia</taxon>
        <taxon>Herpetosiphonales</taxon>
        <taxon>Herpetosiphonaceae</taxon>
        <taxon>Herpetosiphon</taxon>
    </lineage>
</organism>
<feature type="transmembrane region" description="Helical" evidence="1">
    <location>
        <begin position="65"/>
        <end position="87"/>
    </location>
</feature>
<comment type="caution">
    <text evidence="2">The sequence shown here is derived from an EMBL/GenBank/DDBJ whole genome shotgun (WGS) entry which is preliminary data.</text>
</comment>
<gene>
    <name evidence="2" type="ORF">Hgul01_00671</name>
</gene>
<evidence type="ECO:0000313" key="2">
    <source>
        <dbReference type="EMBL" id="GAA5526890.1"/>
    </source>
</evidence>
<evidence type="ECO:0000313" key="3">
    <source>
        <dbReference type="Proteomes" id="UP001428290"/>
    </source>
</evidence>
<feature type="transmembrane region" description="Helical" evidence="1">
    <location>
        <begin position="35"/>
        <end position="58"/>
    </location>
</feature>
<reference evidence="2 3" key="1">
    <citation type="submission" date="2024-02" db="EMBL/GenBank/DDBJ databases">
        <title>Herpetosiphon gulosus NBRC 112829.</title>
        <authorList>
            <person name="Ichikawa N."/>
            <person name="Katano-Makiyama Y."/>
            <person name="Hidaka K."/>
        </authorList>
    </citation>
    <scope>NUCLEOTIDE SEQUENCE [LARGE SCALE GENOMIC DNA]</scope>
    <source>
        <strain evidence="2 3">NBRC 112829</strain>
    </source>
</reference>
<name>A0ABP9WUT3_9CHLR</name>
<evidence type="ECO:0000256" key="1">
    <source>
        <dbReference type="SAM" id="Phobius"/>
    </source>
</evidence>
<feature type="transmembrane region" description="Helical" evidence="1">
    <location>
        <begin position="113"/>
        <end position="136"/>
    </location>
</feature>
<keyword evidence="3" id="KW-1185">Reference proteome</keyword>